<dbReference type="Proteomes" id="UP000327118">
    <property type="component" value="Unassembled WGS sequence"/>
</dbReference>
<dbReference type="EMBL" id="ML739043">
    <property type="protein sequence ID" value="KAE8356059.1"/>
    <property type="molecule type" value="Genomic_DNA"/>
</dbReference>
<organism evidence="1 2">
    <name type="scientific">Aspergillus coremiiformis</name>
    <dbReference type="NCBI Taxonomy" id="138285"/>
    <lineage>
        <taxon>Eukaryota</taxon>
        <taxon>Fungi</taxon>
        <taxon>Dikarya</taxon>
        <taxon>Ascomycota</taxon>
        <taxon>Pezizomycotina</taxon>
        <taxon>Eurotiomycetes</taxon>
        <taxon>Eurotiomycetidae</taxon>
        <taxon>Eurotiales</taxon>
        <taxon>Aspergillaceae</taxon>
        <taxon>Aspergillus</taxon>
        <taxon>Aspergillus subgen. Circumdati</taxon>
    </lineage>
</organism>
<protein>
    <submittedName>
        <fullName evidence="1">Uncharacterized protein</fullName>
    </submittedName>
</protein>
<reference evidence="2" key="1">
    <citation type="submission" date="2019-04" db="EMBL/GenBank/DDBJ databases">
        <title>Friends and foes A comparative genomics studyof 23 Aspergillus species from section Flavi.</title>
        <authorList>
            <consortium name="DOE Joint Genome Institute"/>
            <person name="Kjaerbolling I."/>
            <person name="Vesth T."/>
            <person name="Frisvad J.C."/>
            <person name="Nybo J.L."/>
            <person name="Theobald S."/>
            <person name="Kildgaard S."/>
            <person name="Isbrandt T."/>
            <person name="Kuo A."/>
            <person name="Sato A."/>
            <person name="Lyhne E.K."/>
            <person name="Kogle M.E."/>
            <person name="Wiebenga A."/>
            <person name="Kun R.S."/>
            <person name="Lubbers R.J."/>
            <person name="Makela M.R."/>
            <person name="Barry K."/>
            <person name="Chovatia M."/>
            <person name="Clum A."/>
            <person name="Daum C."/>
            <person name="Haridas S."/>
            <person name="He G."/>
            <person name="LaButti K."/>
            <person name="Lipzen A."/>
            <person name="Mondo S."/>
            <person name="Riley R."/>
            <person name="Salamov A."/>
            <person name="Simmons B.A."/>
            <person name="Magnuson J.K."/>
            <person name="Henrissat B."/>
            <person name="Mortensen U.H."/>
            <person name="Larsen T.O."/>
            <person name="Devries R.P."/>
            <person name="Grigoriev I.V."/>
            <person name="Machida M."/>
            <person name="Baker S.E."/>
            <person name="Andersen M.R."/>
        </authorList>
    </citation>
    <scope>NUCLEOTIDE SEQUENCE [LARGE SCALE GENOMIC DNA]</scope>
    <source>
        <strain evidence="2">CBS 553.77</strain>
    </source>
</reference>
<name>A0A5N6ZH23_9EURO</name>
<gene>
    <name evidence="1" type="ORF">BDV28DRAFT_127864</name>
</gene>
<evidence type="ECO:0000313" key="1">
    <source>
        <dbReference type="EMBL" id="KAE8356059.1"/>
    </source>
</evidence>
<dbReference type="AlphaFoldDB" id="A0A5N6ZH23"/>
<accession>A0A5N6ZH23</accession>
<proteinExistence type="predicted"/>
<evidence type="ECO:0000313" key="2">
    <source>
        <dbReference type="Proteomes" id="UP000327118"/>
    </source>
</evidence>
<sequence length="99" mass="11513">MKNIVSTQKHENHIRTPYSVRLRSPLYPTLSRTNLFFSRCPASRKTNTKRTHCHWTWKDRVAPFTHDLIELSTQWAKLGLREPGPHATPPLGSWLCIHG</sequence>
<keyword evidence="2" id="KW-1185">Reference proteome</keyword>